<gene>
    <name evidence="1" type="ORF">RZS32_017140</name>
</gene>
<evidence type="ECO:0000313" key="1">
    <source>
        <dbReference type="EMBL" id="WYK18084.1"/>
    </source>
</evidence>
<name>A0ABZ2TFL5_9RHOB</name>
<proteinExistence type="predicted"/>
<dbReference type="EMBL" id="CP146606">
    <property type="protein sequence ID" value="WYK18084.1"/>
    <property type="molecule type" value="Genomic_DNA"/>
</dbReference>
<reference evidence="1 2" key="1">
    <citation type="submission" date="2024-02" db="EMBL/GenBank/DDBJ databases">
        <title>Roseovarius strain W115 nov., isolated from a marine algae.</title>
        <authorList>
            <person name="Lee M.W."/>
            <person name="Lee J.K."/>
            <person name="Kim J.M."/>
            <person name="Choi D.G."/>
            <person name="Baek J.H."/>
            <person name="Bayburt H."/>
            <person name="Jung J.J."/>
            <person name="Han D.M."/>
            <person name="Jeon C.O."/>
        </authorList>
    </citation>
    <scope>NUCLEOTIDE SEQUENCE [LARGE SCALE GENOMIC DNA]</scope>
    <source>
        <strain evidence="1 2">W115</strain>
    </source>
</reference>
<protein>
    <submittedName>
        <fullName evidence="1">Uncharacterized protein</fullName>
    </submittedName>
</protein>
<organism evidence="1 2">
    <name type="scientific">Roseovarius rhodophyticola</name>
    <dbReference type="NCBI Taxonomy" id="3080827"/>
    <lineage>
        <taxon>Bacteria</taxon>
        <taxon>Pseudomonadati</taxon>
        <taxon>Pseudomonadota</taxon>
        <taxon>Alphaproteobacteria</taxon>
        <taxon>Rhodobacterales</taxon>
        <taxon>Roseobacteraceae</taxon>
        <taxon>Roseovarius</taxon>
    </lineage>
</organism>
<sequence length="122" mass="13576">MQSRLETLDPKLAAELKSAALADAKERVISILSDELVTLPEKVVRLLPESFEIQSNSVSQEQIDALDSRYFDAEEAGNSEDSEALFMAARFLSAARSLHTAVNKFELCEAAYEVQFAVDHKR</sequence>
<dbReference type="Proteomes" id="UP001281305">
    <property type="component" value="Chromosome"/>
</dbReference>
<evidence type="ECO:0000313" key="2">
    <source>
        <dbReference type="Proteomes" id="UP001281305"/>
    </source>
</evidence>
<accession>A0ABZ2TFL5</accession>
<keyword evidence="2" id="KW-1185">Reference proteome</keyword>
<dbReference type="RefSeq" id="WP_317054770.1">
    <property type="nucleotide sequence ID" value="NZ_CP146606.1"/>
</dbReference>